<dbReference type="InterPro" id="IPR028081">
    <property type="entry name" value="Leu-bd"/>
</dbReference>
<dbReference type="Gene3D" id="3.40.50.2300">
    <property type="match status" value="2"/>
</dbReference>
<keyword evidence="4" id="KW-0029">Amino-acid transport</keyword>
<evidence type="ECO:0000313" key="8">
    <source>
        <dbReference type="Proteomes" id="UP000326554"/>
    </source>
</evidence>
<accession>A0A5J5GPS7</accession>
<dbReference type="PANTHER" id="PTHR30483:SF6">
    <property type="entry name" value="PERIPLASMIC BINDING PROTEIN OF ABC TRANSPORTER FOR NATURAL AMINO ACIDS"/>
    <property type="match status" value="1"/>
</dbReference>
<evidence type="ECO:0000256" key="3">
    <source>
        <dbReference type="ARBA" id="ARBA00022729"/>
    </source>
</evidence>
<dbReference type="InterPro" id="IPR028082">
    <property type="entry name" value="Peripla_BP_I"/>
</dbReference>
<proteinExistence type="inferred from homology"/>
<feature type="chain" id="PRO_5023812354" evidence="5">
    <location>
        <begin position="23"/>
        <end position="411"/>
    </location>
</feature>
<evidence type="ECO:0000313" key="7">
    <source>
        <dbReference type="EMBL" id="KAA9010339.1"/>
    </source>
</evidence>
<comment type="similarity">
    <text evidence="1">Belongs to the leucine-binding protein family.</text>
</comment>
<keyword evidence="8" id="KW-1185">Reference proteome</keyword>
<gene>
    <name evidence="7" type="ORF">F3S47_03580</name>
</gene>
<evidence type="ECO:0000256" key="2">
    <source>
        <dbReference type="ARBA" id="ARBA00022448"/>
    </source>
</evidence>
<dbReference type="PRINTS" id="PR00337">
    <property type="entry name" value="LEUILEVALBP"/>
</dbReference>
<name>A0A5J5GPS7_9RHOB</name>
<dbReference type="PANTHER" id="PTHR30483">
    <property type="entry name" value="LEUCINE-SPECIFIC-BINDING PROTEIN"/>
    <property type="match status" value="1"/>
</dbReference>
<organism evidence="7 8">
    <name type="scientific">Histidinibacterium aquaticum</name>
    <dbReference type="NCBI Taxonomy" id="2613962"/>
    <lineage>
        <taxon>Bacteria</taxon>
        <taxon>Pseudomonadati</taxon>
        <taxon>Pseudomonadota</taxon>
        <taxon>Alphaproteobacteria</taxon>
        <taxon>Rhodobacterales</taxon>
        <taxon>Paracoccaceae</taxon>
        <taxon>Histidinibacterium</taxon>
    </lineage>
</organism>
<feature type="signal peptide" evidence="5">
    <location>
        <begin position="1"/>
        <end position="22"/>
    </location>
</feature>
<feature type="domain" description="Leucine-binding protein" evidence="6">
    <location>
        <begin position="26"/>
        <end position="371"/>
    </location>
</feature>
<dbReference type="Proteomes" id="UP000326554">
    <property type="component" value="Unassembled WGS sequence"/>
</dbReference>
<sequence>MKRRTLIASAAMSVALAAPAFAQEVVKVGVLAPVSGQAAADGQEMVNGAQLAVDELNENGGVAGYTFEIEVGDVGDGSADSVATAARRLLSDRDMGIIMTGYASGSNFEIELMAEQDMPYLISANSAQTEEIVTEDPEFFRTVWSLTPSFDGYETGVLPVVESLAESGALELPSEEIAIISSDNPYSKTIAEGLASSFEEGGWTITQNELLPFGEINDWRGFLSQVRQDPPGLLVNTDYLPGNAATFMSQFMEDPTNSLVFIQYAPSVPEFLELTQDDSSGVVYNLLGGILNTPSNPRAQEVVGKYQEAFGNEPGTYGAALYEQVMLYADALEAVGDPAERVAIGEWIGNAEKQTAMGMLKFDPETHLAVQGDDGIPLQFYQIIDGERVLFSPEQYATGDFVQPSWMGGEE</sequence>
<dbReference type="RefSeq" id="WP_150443825.1">
    <property type="nucleotide sequence ID" value="NZ_VYQE01000001.1"/>
</dbReference>
<reference evidence="7 8" key="1">
    <citation type="submission" date="2019-09" db="EMBL/GenBank/DDBJ databases">
        <authorList>
            <person name="Park J.-S."/>
            <person name="Choi H.-J."/>
        </authorList>
    </citation>
    <scope>NUCLEOTIDE SEQUENCE [LARGE SCALE GENOMIC DNA]</scope>
    <source>
        <strain evidence="7 8">176SS1-4</strain>
    </source>
</reference>
<protein>
    <submittedName>
        <fullName evidence="7">ABC transporter substrate-binding protein</fullName>
    </submittedName>
</protein>
<dbReference type="AlphaFoldDB" id="A0A5J5GPS7"/>
<keyword evidence="2" id="KW-0813">Transport</keyword>
<evidence type="ECO:0000256" key="5">
    <source>
        <dbReference type="SAM" id="SignalP"/>
    </source>
</evidence>
<evidence type="ECO:0000256" key="4">
    <source>
        <dbReference type="ARBA" id="ARBA00022970"/>
    </source>
</evidence>
<evidence type="ECO:0000256" key="1">
    <source>
        <dbReference type="ARBA" id="ARBA00010062"/>
    </source>
</evidence>
<dbReference type="EMBL" id="VYQE01000001">
    <property type="protein sequence ID" value="KAA9010339.1"/>
    <property type="molecule type" value="Genomic_DNA"/>
</dbReference>
<dbReference type="Pfam" id="PF13458">
    <property type="entry name" value="Peripla_BP_6"/>
    <property type="match status" value="1"/>
</dbReference>
<dbReference type="InterPro" id="IPR000709">
    <property type="entry name" value="Leu_Ile_Val-bd"/>
</dbReference>
<dbReference type="GO" id="GO:0006865">
    <property type="term" value="P:amino acid transport"/>
    <property type="evidence" value="ECO:0007669"/>
    <property type="project" value="UniProtKB-KW"/>
</dbReference>
<evidence type="ECO:0000259" key="6">
    <source>
        <dbReference type="Pfam" id="PF13458"/>
    </source>
</evidence>
<comment type="caution">
    <text evidence="7">The sequence shown here is derived from an EMBL/GenBank/DDBJ whole genome shotgun (WGS) entry which is preliminary data.</text>
</comment>
<dbReference type="SUPFAM" id="SSF53822">
    <property type="entry name" value="Periplasmic binding protein-like I"/>
    <property type="match status" value="1"/>
</dbReference>
<dbReference type="InterPro" id="IPR051010">
    <property type="entry name" value="BCAA_transport"/>
</dbReference>
<keyword evidence="3 5" id="KW-0732">Signal</keyword>